<dbReference type="InterPro" id="IPR049576">
    <property type="entry name" value="HDC-like"/>
</dbReference>
<name>A0A4P7HN61_9RHOB</name>
<dbReference type="AlphaFoldDB" id="A0A4P7HN61"/>
<feature type="transmembrane region" description="Helical" evidence="1">
    <location>
        <begin position="117"/>
        <end position="137"/>
    </location>
</feature>
<dbReference type="KEGG" id="plia:E4191_08790"/>
<reference evidence="3" key="1">
    <citation type="submission" date="2019-03" db="EMBL/GenBank/DDBJ databases">
        <authorList>
            <person name="Li J."/>
        </authorList>
    </citation>
    <scope>NUCLEOTIDE SEQUENCE [LARGE SCALE GENOMIC DNA]</scope>
    <source>
        <strain evidence="3">2251</strain>
    </source>
</reference>
<dbReference type="EMBL" id="CP038439">
    <property type="protein sequence ID" value="QBX34797.1"/>
    <property type="molecule type" value="Genomic_DNA"/>
</dbReference>
<evidence type="ECO:0000313" key="2">
    <source>
        <dbReference type="EMBL" id="QBX34797.1"/>
    </source>
</evidence>
<evidence type="ECO:0000313" key="3">
    <source>
        <dbReference type="Proteomes" id="UP000296374"/>
    </source>
</evidence>
<feature type="transmembrane region" description="Helical" evidence="1">
    <location>
        <begin position="26"/>
        <end position="46"/>
    </location>
</feature>
<keyword evidence="1" id="KW-1133">Transmembrane helix</keyword>
<keyword evidence="1" id="KW-0812">Transmembrane</keyword>
<dbReference type="CDD" id="cd21416">
    <property type="entry name" value="HDC_protein"/>
    <property type="match status" value="1"/>
</dbReference>
<evidence type="ECO:0008006" key="4">
    <source>
        <dbReference type="Google" id="ProtNLM"/>
    </source>
</evidence>
<keyword evidence="1" id="KW-0472">Membrane</keyword>
<sequence>MPQLLAFTLLALILWIGDIVSTRTRSWLPSVFVCALLFLAGYWTFFPEDIVQTAGFETPIVFLAMYLLITNMGTLLSVEELGRQWRTVVIALSGIGGILALLFTVGLTVLDWQTIVVGAPPLVGGVVASLIMSQAAADAGLQALSVLAILIYVMQGFAGYPLTAIMLKREGRRVLAAHRAGDWQAPAMATETAEAPLPPRLFASLPAAYDTAYFKMLRLGAVAFAAWGTSELAAPVVTLSPFVLCLVFGVVATSVGFLEREPLRKANAFGFTVLILMVFIFDGLKRATPEMLGQLIVPLVAIIGIGLLGMYLASWNVGRLLGVTPAMAFACSLTALYGFPADYIITKDVIDTLTEDAAEREVLTAHLLPPMLVAGFVTVTMVSVVLAGIFVGMIA</sequence>
<feature type="transmembrane region" description="Helical" evidence="1">
    <location>
        <begin position="320"/>
        <end position="339"/>
    </location>
</feature>
<accession>A0A4P7HN61</accession>
<feature type="transmembrane region" description="Helical" evidence="1">
    <location>
        <begin position="88"/>
        <end position="110"/>
    </location>
</feature>
<dbReference type="Proteomes" id="UP000296374">
    <property type="component" value="Chromosome"/>
</dbReference>
<feature type="transmembrane region" description="Helical" evidence="1">
    <location>
        <begin position="296"/>
        <end position="313"/>
    </location>
</feature>
<organism evidence="2 3">
    <name type="scientific">Paracoccus liaowanqingii</name>
    <dbReference type="NCBI Taxonomy" id="2560053"/>
    <lineage>
        <taxon>Bacteria</taxon>
        <taxon>Pseudomonadati</taxon>
        <taxon>Pseudomonadota</taxon>
        <taxon>Alphaproteobacteria</taxon>
        <taxon>Rhodobacterales</taxon>
        <taxon>Paracoccaceae</taxon>
        <taxon>Paracoccus</taxon>
    </lineage>
</organism>
<protein>
    <recommendedName>
        <fullName evidence="4">DUF819 family protein</fullName>
    </recommendedName>
</protein>
<feature type="transmembrane region" description="Helical" evidence="1">
    <location>
        <begin position="239"/>
        <end position="259"/>
    </location>
</feature>
<gene>
    <name evidence="2" type="ORF">E4191_08790</name>
</gene>
<feature type="transmembrane region" description="Helical" evidence="1">
    <location>
        <begin position="143"/>
        <end position="163"/>
    </location>
</feature>
<feature type="transmembrane region" description="Helical" evidence="1">
    <location>
        <begin position="266"/>
        <end position="284"/>
    </location>
</feature>
<proteinExistence type="predicted"/>
<evidence type="ECO:0000256" key="1">
    <source>
        <dbReference type="SAM" id="Phobius"/>
    </source>
</evidence>
<dbReference type="RefSeq" id="WP_135313084.1">
    <property type="nucleotide sequence ID" value="NZ_CP038439.1"/>
</dbReference>
<feature type="transmembrane region" description="Helical" evidence="1">
    <location>
        <begin position="371"/>
        <end position="394"/>
    </location>
</feature>
<feature type="transmembrane region" description="Helical" evidence="1">
    <location>
        <begin position="58"/>
        <end position="76"/>
    </location>
</feature>